<dbReference type="AlphaFoldDB" id="A0AAV8ZSD7"/>
<dbReference type="Proteomes" id="UP001162156">
    <property type="component" value="Unassembled WGS sequence"/>
</dbReference>
<dbReference type="InterPro" id="IPR052638">
    <property type="entry name" value="PiggyBac_TE-derived"/>
</dbReference>
<evidence type="ECO:0000313" key="3">
    <source>
        <dbReference type="EMBL" id="KAJ8967711.1"/>
    </source>
</evidence>
<dbReference type="Pfam" id="PF13843">
    <property type="entry name" value="DDE_Tnp_1_7"/>
    <property type="match status" value="1"/>
</dbReference>
<dbReference type="InterPro" id="IPR029526">
    <property type="entry name" value="PGBD"/>
</dbReference>
<dbReference type="PANTHER" id="PTHR47055">
    <property type="entry name" value="DDE_TNP_1_7 DOMAIN-CONTAINING PROTEIN"/>
    <property type="match status" value="1"/>
</dbReference>
<proteinExistence type="predicted"/>
<organism evidence="3 4">
    <name type="scientific">Rhamnusium bicolor</name>
    <dbReference type="NCBI Taxonomy" id="1586634"/>
    <lineage>
        <taxon>Eukaryota</taxon>
        <taxon>Metazoa</taxon>
        <taxon>Ecdysozoa</taxon>
        <taxon>Arthropoda</taxon>
        <taxon>Hexapoda</taxon>
        <taxon>Insecta</taxon>
        <taxon>Pterygota</taxon>
        <taxon>Neoptera</taxon>
        <taxon>Endopterygota</taxon>
        <taxon>Coleoptera</taxon>
        <taxon>Polyphaga</taxon>
        <taxon>Cucujiformia</taxon>
        <taxon>Chrysomeloidea</taxon>
        <taxon>Cerambycidae</taxon>
        <taxon>Lepturinae</taxon>
        <taxon>Rhagiini</taxon>
        <taxon>Rhamnusium</taxon>
    </lineage>
</organism>
<protein>
    <recommendedName>
        <fullName evidence="2">PiggyBac transposable element-derived protein domain-containing protein</fullName>
    </recommendedName>
</protein>
<gene>
    <name evidence="3" type="ORF">NQ314_002657</name>
</gene>
<dbReference type="PANTHER" id="PTHR47055:SF2">
    <property type="entry name" value="PIGGYBAC TRANSPOSABLE ELEMENT-DERIVED PROTEIN 2-RELATED"/>
    <property type="match status" value="1"/>
</dbReference>
<feature type="domain" description="PiggyBac transposable element-derived protein" evidence="2">
    <location>
        <begin position="130"/>
        <end position="254"/>
    </location>
</feature>
<dbReference type="GO" id="GO:0043565">
    <property type="term" value="F:sequence-specific DNA binding"/>
    <property type="evidence" value="ECO:0007669"/>
    <property type="project" value="TreeGrafter"/>
</dbReference>
<evidence type="ECO:0000259" key="2">
    <source>
        <dbReference type="Pfam" id="PF13843"/>
    </source>
</evidence>
<reference evidence="3" key="1">
    <citation type="journal article" date="2023" name="Insect Mol. Biol.">
        <title>Genome sequencing provides insights into the evolution of gene families encoding plant cell wall-degrading enzymes in longhorned beetles.</title>
        <authorList>
            <person name="Shin N.R."/>
            <person name="Okamura Y."/>
            <person name="Kirsch R."/>
            <person name="Pauchet Y."/>
        </authorList>
    </citation>
    <scope>NUCLEOTIDE SEQUENCE</scope>
    <source>
        <strain evidence="3">RBIC_L_NR</strain>
    </source>
</reference>
<keyword evidence="4" id="KW-1185">Reference proteome</keyword>
<accession>A0AAV8ZSD7</accession>
<dbReference type="EMBL" id="JANEYF010000835">
    <property type="protein sequence ID" value="KAJ8967711.1"/>
    <property type="molecule type" value="Genomic_DNA"/>
</dbReference>
<comment type="caution">
    <text evidence="3">The sequence shown here is derived from an EMBL/GenBank/DDBJ whole genome shotgun (WGS) entry which is preliminary data.</text>
</comment>
<feature type="region of interest" description="Disordered" evidence="1">
    <location>
        <begin position="73"/>
        <end position="96"/>
    </location>
</feature>
<evidence type="ECO:0000256" key="1">
    <source>
        <dbReference type="SAM" id="MobiDB-lite"/>
    </source>
</evidence>
<name>A0AAV8ZSD7_9CUCU</name>
<evidence type="ECO:0000313" key="4">
    <source>
        <dbReference type="Proteomes" id="UP001162156"/>
    </source>
</evidence>
<sequence>MAIVLRGFTLQEALEMAYDENIYEIFIEPPDANIVLTDEDSGDEDGGGTLDNLPGSQLRAEAEIILADNTRIGGGSTKTIPNPSDKPLFSKPSTSSQCTELSVPDWIHGDIETPNHKFPEHNHEQYKGLSPTELFEKFFDEQIILLLLQETSKYALFLNCPHPKISVEELKCFIGILILSGYNTLPGKRCYWDSQDDMRNTMVYNEMRRDRFLQIARFLHCADNNAPDVSDKIWKLRPLMDKIKNKYLQHFQPE</sequence>